<name>A0A0R2SCL5_9GAMM</name>
<dbReference type="NCBIfam" id="TIGR02523">
    <property type="entry name" value="type_IV_pilV"/>
    <property type="match status" value="1"/>
</dbReference>
<sequence>MRVALSAKNSLSSGNYQGFGLIEILVSMLLLNIGLLGLMGLQTLGLQAERSAFFRTSASLISTDAVERIRANRTGFVASDYSSATSEANDSCFKRAGCSSKALAQTDLHELSIRAAEELPYGVLVICRDDTPSDGTPADHECDGSSTRVAVKIWWDDNRDGIAETLVTAGVAFL</sequence>
<accession>A0A0R2SCL5</accession>
<keyword evidence="1" id="KW-0472">Membrane</keyword>
<dbReference type="Pfam" id="PF07963">
    <property type="entry name" value="N_methyl"/>
    <property type="match status" value="1"/>
</dbReference>
<feature type="domain" description="Type IV pilin Tt1218-like" evidence="2">
    <location>
        <begin position="41"/>
        <end position="108"/>
    </location>
</feature>
<organism evidence="3 4">
    <name type="scientific">OM182 bacterium BACL3 MAG-120507-bin80</name>
    <dbReference type="NCBI Taxonomy" id="1655577"/>
    <lineage>
        <taxon>Bacteria</taxon>
        <taxon>Pseudomonadati</taxon>
        <taxon>Pseudomonadota</taxon>
        <taxon>Gammaproteobacteria</taxon>
        <taxon>OMG group</taxon>
        <taxon>OM182 clade</taxon>
    </lineage>
</organism>
<dbReference type="EMBL" id="LIBB01000058">
    <property type="protein sequence ID" value="KRO72597.1"/>
    <property type="molecule type" value="Genomic_DNA"/>
</dbReference>
<gene>
    <name evidence="3" type="ORF">ABR69_11785</name>
</gene>
<dbReference type="Proteomes" id="UP000051934">
    <property type="component" value="Unassembled WGS sequence"/>
</dbReference>
<dbReference type="AlphaFoldDB" id="A0A0R2SCL5"/>
<evidence type="ECO:0000256" key="1">
    <source>
        <dbReference type="SAM" id="Phobius"/>
    </source>
</evidence>
<dbReference type="InterPro" id="IPR054402">
    <property type="entry name" value="Tt1218-like_dom"/>
</dbReference>
<keyword evidence="1" id="KW-1133">Transmembrane helix</keyword>
<keyword evidence="1" id="KW-0812">Transmembrane</keyword>
<evidence type="ECO:0000313" key="3">
    <source>
        <dbReference type="EMBL" id="KRO72597.1"/>
    </source>
</evidence>
<dbReference type="InterPro" id="IPR013362">
    <property type="entry name" value="Pilus_4_PilV"/>
</dbReference>
<reference evidence="3 4" key="1">
    <citation type="submission" date="2015-10" db="EMBL/GenBank/DDBJ databases">
        <title>Metagenome-Assembled Genomes uncover a global brackish microbiome.</title>
        <authorList>
            <person name="Hugerth L.W."/>
            <person name="Larsson J."/>
            <person name="Alneberg J."/>
            <person name="Lindh M.V."/>
            <person name="Legrand C."/>
            <person name="Pinhassi J."/>
            <person name="Andersson A.F."/>
        </authorList>
    </citation>
    <scope>NUCLEOTIDE SEQUENCE [LARGE SCALE GENOMIC DNA]</scope>
    <source>
        <strain evidence="3">BACL4 MAG-120507-bin80</strain>
    </source>
</reference>
<protein>
    <recommendedName>
        <fullName evidence="2">Type IV pilin Tt1218-like domain-containing protein</fullName>
    </recommendedName>
</protein>
<evidence type="ECO:0000313" key="4">
    <source>
        <dbReference type="Proteomes" id="UP000051934"/>
    </source>
</evidence>
<feature type="transmembrane region" description="Helical" evidence="1">
    <location>
        <begin position="20"/>
        <end position="41"/>
    </location>
</feature>
<proteinExistence type="predicted"/>
<comment type="caution">
    <text evidence="3">The sequence shown here is derived from an EMBL/GenBank/DDBJ whole genome shotgun (WGS) entry which is preliminary data.</text>
</comment>
<dbReference type="InterPro" id="IPR012902">
    <property type="entry name" value="N_methyl_site"/>
</dbReference>
<evidence type="ECO:0000259" key="2">
    <source>
        <dbReference type="Pfam" id="PF22150"/>
    </source>
</evidence>
<dbReference type="Pfam" id="PF22150">
    <property type="entry name" value="Tt1218-like"/>
    <property type="match status" value="1"/>
</dbReference>